<dbReference type="EMBL" id="FMZX01000001">
    <property type="protein sequence ID" value="SDC51497.1"/>
    <property type="molecule type" value="Genomic_DNA"/>
</dbReference>
<dbReference type="RefSeq" id="WP_090562049.1">
    <property type="nucleotide sequence ID" value="NZ_FMXZ01000003.1"/>
</dbReference>
<accession>A0A1G6M831</accession>
<name>A0A1G6M831_9PROT</name>
<evidence type="ECO:0000313" key="1">
    <source>
        <dbReference type="EMBL" id="SDC51497.1"/>
    </source>
</evidence>
<sequence length="107" mass="11420">MSPEFAVSADPELLTYLTDAADVAPGQLAPRVGDPIELRPRRGGRDIEAWSAEGIRLGRLPPAERAALDDLIAATTLPLRGRITALVPRPHQIGAGRIHIRVTTAEG</sequence>
<keyword evidence="2" id="KW-1185">Reference proteome</keyword>
<dbReference type="OrthoDB" id="7275408at2"/>
<evidence type="ECO:0000313" key="2">
    <source>
        <dbReference type="Proteomes" id="UP000198925"/>
    </source>
</evidence>
<protein>
    <submittedName>
        <fullName evidence="1">Uncharacterized protein</fullName>
    </submittedName>
</protein>
<dbReference type="STRING" id="938405.SAMN02927895_01574"/>
<dbReference type="Proteomes" id="UP000198925">
    <property type="component" value="Unassembled WGS sequence"/>
</dbReference>
<reference evidence="1 2" key="1">
    <citation type="submission" date="2016-10" db="EMBL/GenBank/DDBJ databases">
        <authorList>
            <person name="de Groot N.N."/>
        </authorList>
    </citation>
    <scope>NUCLEOTIDE SEQUENCE [LARGE SCALE GENOMIC DNA]</scope>
    <source>
        <strain evidence="1 2">CPCC 100156</strain>
    </source>
</reference>
<organism evidence="1 2">
    <name type="scientific">Belnapia rosea</name>
    <dbReference type="NCBI Taxonomy" id="938405"/>
    <lineage>
        <taxon>Bacteria</taxon>
        <taxon>Pseudomonadati</taxon>
        <taxon>Pseudomonadota</taxon>
        <taxon>Alphaproteobacteria</taxon>
        <taxon>Acetobacterales</taxon>
        <taxon>Roseomonadaceae</taxon>
        <taxon>Belnapia</taxon>
    </lineage>
</organism>
<gene>
    <name evidence="1" type="ORF">SAMN04487779_10011125</name>
</gene>
<dbReference type="AlphaFoldDB" id="A0A1G6M831"/>
<proteinExistence type="predicted"/>